<evidence type="ECO:0000313" key="2">
    <source>
        <dbReference type="EMBL" id="UXI66938.1"/>
    </source>
</evidence>
<proteinExistence type="predicted"/>
<organism evidence="2 3">
    <name type="scientific">Tahibacter amnicola</name>
    <dbReference type="NCBI Taxonomy" id="2976241"/>
    <lineage>
        <taxon>Bacteria</taxon>
        <taxon>Pseudomonadati</taxon>
        <taxon>Pseudomonadota</taxon>
        <taxon>Gammaproteobacteria</taxon>
        <taxon>Lysobacterales</taxon>
        <taxon>Rhodanobacteraceae</taxon>
        <taxon>Tahibacter</taxon>
    </lineage>
</organism>
<reference evidence="2" key="1">
    <citation type="submission" date="2022-09" db="EMBL/GenBank/DDBJ databases">
        <title>Tahibacter sp. nov., isolated from a fresh water.</title>
        <authorList>
            <person name="Baek J.H."/>
            <person name="Lee J.K."/>
            <person name="Kim J.M."/>
            <person name="Jeon C.O."/>
        </authorList>
    </citation>
    <scope>NUCLEOTIDE SEQUENCE</scope>
    <source>
        <strain evidence="2">W38</strain>
    </source>
</reference>
<evidence type="ECO:0000256" key="1">
    <source>
        <dbReference type="SAM" id="SignalP"/>
    </source>
</evidence>
<gene>
    <name evidence="2" type="ORF">N4264_19590</name>
</gene>
<feature type="signal peptide" evidence="1">
    <location>
        <begin position="1"/>
        <end position="26"/>
    </location>
</feature>
<keyword evidence="3" id="KW-1185">Reference proteome</keyword>
<dbReference type="Proteomes" id="UP001064632">
    <property type="component" value="Chromosome"/>
</dbReference>
<feature type="chain" id="PRO_5045936475" evidence="1">
    <location>
        <begin position="27"/>
        <end position="384"/>
    </location>
</feature>
<dbReference type="EMBL" id="CP104694">
    <property type="protein sequence ID" value="UXI66938.1"/>
    <property type="molecule type" value="Genomic_DNA"/>
</dbReference>
<name>A0ABY6BA47_9GAMM</name>
<dbReference type="RefSeq" id="WP_261693914.1">
    <property type="nucleotide sequence ID" value="NZ_CP104694.1"/>
</dbReference>
<evidence type="ECO:0000313" key="3">
    <source>
        <dbReference type="Proteomes" id="UP001064632"/>
    </source>
</evidence>
<accession>A0ABY6BA47</accession>
<sequence length="384" mass="41296">MRLWYPQQAFPLGFRLLLLLAAPLCAATASGIEPVLSPNSRSPEILIEAVDGGANGPQLRLKGMWPTPCLPSLRDVSLEGPELSIRLQSRKRLCTQMPMPFELTVDPVAALGQSLAPGAYHVSVLAANYPQTTDELRAFRIVQLGTSSVVANPGPGFWWPESAGTGSDVAGMSFAVEVQGNTVAVSLLGYAPSGDQAWYFGTGTLNGTSAEIDLVATRGGSPVLAYGEGKPRPADSLVMHLEFVSNARASVWLGQYVDGEHQPRLDLRPLSLVHLPFTTGTEATSWQGEWILLGAQPGNPRSAERVTLQVSGMRDALQFRLIGDHGLVLQCRRDQRSPQLPPVACRLMDATGVLVADFDSVGVNRLDGRNATDTAVQLIRIDRR</sequence>
<keyword evidence="1" id="KW-0732">Signal</keyword>
<protein>
    <submittedName>
        <fullName evidence="2">Uncharacterized protein</fullName>
    </submittedName>
</protein>